<keyword evidence="3 6" id="KW-1133">Transmembrane helix</keyword>
<comment type="caution">
    <text evidence="7">The sequence shown here is derived from an EMBL/GenBank/DDBJ whole genome shotgun (WGS) entry which is preliminary data.</text>
</comment>
<evidence type="ECO:0000313" key="8">
    <source>
        <dbReference type="Proteomes" id="UP000258309"/>
    </source>
</evidence>
<evidence type="ECO:0000256" key="2">
    <source>
        <dbReference type="ARBA" id="ARBA00022692"/>
    </source>
</evidence>
<protein>
    <submittedName>
        <fullName evidence="7">Uncharacterized protein</fullName>
    </submittedName>
</protein>
<dbReference type="OrthoDB" id="426293at2759"/>
<accession>A0A3E2H6K7</accession>
<dbReference type="InterPro" id="IPR045863">
    <property type="entry name" value="CorA_TM1_TM2"/>
</dbReference>
<evidence type="ECO:0000256" key="6">
    <source>
        <dbReference type="SAM" id="Phobius"/>
    </source>
</evidence>
<feature type="compositionally biased region" description="Basic and acidic residues" evidence="5">
    <location>
        <begin position="1659"/>
        <end position="1677"/>
    </location>
</feature>
<dbReference type="SUPFAM" id="SSF144083">
    <property type="entry name" value="Magnesium transport protein CorA, transmembrane region"/>
    <property type="match status" value="1"/>
</dbReference>
<keyword evidence="8" id="KW-1185">Reference proteome</keyword>
<evidence type="ECO:0000256" key="5">
    <source>
        <dbReference type="SAM" id="MobiDB-lite"/>
    </source>
</evidence>
<feature type="region of interest" description="Disordered" evidence="5">
    <location>
        <begin position="1594"/>
        <end position="1641"/>
    </location>
</feature>
<organism evidence="7 8">
    <name type="scientific">Scytalidium lignicola</name>
    <name type="common">Hyphomycete</name>
    <dbReference type="NCBI Taxonomy" id="5539"/>
    <lineage>
        <taxon>Eukaryota</taxon>
        <taxon>Fungi</taxon>
        <taxon>Dikarya</taxon>
        <taxon>Ascomycota</taxon>
        <taxon>Pezizomycotina</taxon>
        <taxon>Leotiomycetes</taxon>
        <taxon>Leotiomycetes incertae sedis</taxon>
        <taxon>Scytalidium</taxon>
    </lineage>
</organism>
<evidence type="ECO:0000256" key="3">
    <source>
        <dbReference type="ARBA" id="ARBA00022989"/>
    </source>
</evidence>
<dbReference type="InterPro" id="IPR002523">
    <property type="entry name" value="MgTranspt_CorA/ZnTranspt_ZntB"/>
</dbReference>
<dbReference type="Pfam" id="PF01544">
    <property type="entry name" value="CorA"/>
    <property type="match status" value="1"/>
</dbReference>
<sequence>MSVESPPVIQSEDVPKSPDVRSMRSASSRSSDHAGHRAESPRRNSVDDGEEFSWLKDLDLDGQLLICVASNTETYFIPYDWENTARSTDFGINGVTASLTDWHELLQISAPDPNCGVVRVRGDFPDNPDALLARVQHRDHTGGKGTFGFQMLPDSDLEHGNVWGQGLVNSRWPYMRYTLDKKEQEGVAKDKTDELQDASYETLCFVKNSTMYQVVRIFPGDPRDDPRDDSSTESFILVPEEDAPPEDPPPKQPNIIPEDHSQDQHGVQDISKELNVVVSDESSPKEQQKLDINHKDQIYINVPLTAPTTPSVMSSRTSTRPPRRRRRVAFQVGGLLRFDCPCFGDSDPPTADLYSVHSDSDWIACRSKEYDCTLYIQVFEAGGERLNAIAHPGRREVNDTTAKYEIELEESKAKVVIVAYTLIQSDEEFIKPIPTYPSSSIVSKYLGLKDEDEEATNRIWSVAWHGADEQDAMERRAIVTCVERILCVSSVPNTTLFGRTYASYRVPQRPEPKDDGDVHQHRPGMLQVPDQFKPESPFISLDAEVRSDPITNPATDGTAKLMQVISSDMPRTALTQNQFSQQVDLKSVFWQVRLLVKVYNFLGLLEQKYPLEGSALNQKHESLSTEEKHHLPQNHKAYRSKVKKAIQAICVWIMHVEFNRNRSMVPSASGTSPRVEHDDYDNNNPPDPFDACYQVMAIWYIMHHCQDVFDSEIQKLKDTMKGSDLVDISDTMQNKRDSSLKLSLLQWYRRSCILRIRTYLGLEISHMSNLPDPARRAVRLSGKARTEQLDTYSAEDELEDRLALLATEIFPGTYAREVDIVVREARKRISQRTKTTTFNAGTKKLKSGRVRACSPWELVCLNHHNLLWAGLNQQEEVDVKAIKDDCFEFLASDYTFLPSWDTSKREMLRQWWDYDVSSIVCATLLDLKIKALEPVAQRRRSVVANRFPGQTSQTRYQSPVKNDKRVQSESAEFDRLYEMLETQMMFQKSLLETLQKRDPTELSSKYDWTGVKPGWGENLHPQTWVQSLDDTPEKFREAQLRKVQLRSEVKKYLRRKNGNEEVPIRNWSIGEIYTQIPIKDVLYLSFFDLTLGKASTFYIKSRGGRANPLQIPQEFTGNDNQLMYLFDEAQKVELSERNDSTRNSSLWSCYLENRVKGYPYLDKIHPRAEEILANPKIRQSLLTKFLSDIHTVLDDSMVDQDVRHRLLFVQRCSPKLIEALIYIWHTDALDTIDNYFTPSSQFSNTTGSAWITTITISHWRLEEKHIDKMYDEKRANPLIIPLGEKAIRGEDHNAPSGKIKFEETASSLVITGDKRGMFWTCLFMSSLMEEDSMPAHAQAISEALTLFINQQSSGRCLAFLILLGHLCVQIAKEYDAVIDTLMARLSLGDKVLMMGFDWEERDLAVYKLRRMILCLEALRVFDDRLSSSLSKIKEARETMVREIAKTEQELGKHHEDLDQGYRNILEEFDKRHGNLSIMHLKIQQKIEQISRLRDGISSVTNVEDSRAAIKQNNNIRVLTYITIAYLPLAYVAALFSLSVDILPGNFGSSDYVWMTLCFVVATFAAAFSIEPIQAQWSLYQKNRVVKQESDAINAELSDEEEEQEQKEQREKSKKGKQKKKSGVKVENEKNGNDRERVKERKIEEEKKKWPLWEGLRKREKQKALDEEAEVGARRNDDTNGDPKMSAKKRIPILRFGSSRTDNKDISIVTESVITP</sequence>
<dbReference type="OMA" id="TDWHELL"/>
<feature type="compositionally biased region" description="Basic and acidic residues" evidence="5">
    <location>
        <begin position="1623"/>
        <end position="1641"/>
    </location>
</feature>
<feature type="compositionally biased region" description="Basic residues" evidence="5">
    <location>
        <begin position="1611"/>
        <end position="1622"/>
    </location>
</feature>
<feature type="non-terminal residue" evidence="7">
    <location>
        <position position="1"/>
    </location>
</feature>
<dbReference type="Proteomes" id="UP000258309">
    <property type="component" value="Unassembled WGS sequence"/>
</dbReference>
<feature type="transmembrane region" description="Helical" evidence="6">
    <location>
        <begin position="1517"/>
        <end position="1539"/>
    </location>
</feature>
<evidence type="ECO:0000256" key="4">
    <source>
        <dbReference type="ARBA" id="ARBA00023136"/>
    </source>
</evidence>
<feature type="region of interest" description="Disordered" evidence="5">
    <location>
        <begin position="239"/>
        <end position="266"/>
    </location>
</feature>
<keyword evidence="2 6" id="KW-0812">Transmembrane</keyword>
<dbReference type="GO" id="GO:0016020">
    <property type="term" value="C:membrane"/>
    <property type="evidence" value="ECO:0007669"/>
    <property type="project" value="UniProtKB-SubCell"/>
</dbReference>
<feature type="non-terminal residue" evidence="7">
    <location>
        <position position="1715"/>
    </location>
</feature>
<dbReference type="Gene3D" id="1.20.58.340">
    <property type="entry name" value="Magnesium transport protein CorA, transmembrane region"/>
    <property type="match status" value="1"/>
</dbReference>
<evidence type="ECO:0000313" key="7">
    <source>
        <dbReference type="EMBL" id="RFU28998.1"/>
    </source>
</evidence>
<reference evidence="7 8" key="1">
    <citation type="submission" date="2018-05" db="EMBL/GenBank/DDBJ databases">
        <title>Draft genome sequence of Scytalidium lignicola DSM 105466, a ubiquitous saprotrophic fungus.</title>
        <authorList>
            <person name="Buettner E."/>
            <person name="Gebauer A.M."/>
            <person name="Hofrichter M."/>
            <person name="Liers C."/>
            <person name="Kellner H."/>
        </authorList>
    </citation>
    <scope>NUCLEOTIDE SEQUENCE [LARGE SCALE GENOMIC DNA]</scope>
    <source>
        <strain evidence="7 8">DSM 105466</strain>
    </source>
</reference>
<keyword evidence="4 6" id="KW-0472">Membrane</keyword>
<evidence type="ECO:0000256" key="1">
    <source>
        <dbReference type="ARBA" id="ARBA00004141"/>
    </source>
</evidence>
<dbReference type="GO" id="GO:0046873">
    <property type="term" value="F:metal ion transmembrane transporter activity"/>
    <property type="evidence" value="ECO:0007669"/>
    <property type="project" value="InterPro"/>
</dbReference>
<feature type="compositionally biased region" description="Basic and acidic residues" evidence="5">
    <location>
        <begin position="30"/>
        <end position="46"/>
    </location>
</feature>
<comment type="subcellular location">
    <subcellularLocation>
        <location evidence="1">Membrane</location>
        <topology evidence="1">Multi-pass membrane protein</topology>
    </subcellularLocation>
</comment>
<feature type="region of interest" description="Disordered" evidence="5">
    <location>
        <begin position="1"/>
        <end position="48"/>
    </location>
</feature>
<proteinExistence type="predicted"/>
<name>A0A3E2H6K7_SCYLI</name>
<dbReference type="EMBL" id="NCSJ02000143">
    <property type="protein sequence ID" value="RFU28998.1"/>
    <property type="molecule type" value="Genomic_DNA"/>
</dbReference>
<feature type="compositionally biased region" description="Basic and acidic residues" evidence="5">
    <location>
        <begin position="13"/>
        <end position="22"/>
    </location>
</feature>
<gene>
    <name evidence="7" type="ORF">B7463_g7345</name>
</gene>
<feature type="region of interest" description="Disordered" evidence="5">
    <location>
        <begin position="1659"/>
        <end position="1692"/>
    </location>
</feature>
<feature type="transmembrane region" description="Helical" evidence="6">
    <location>
        <begin position="1551"/>
        <end position="1569"/>
    </location>
</feature>